<accession>A0AAV3AF73</accession>
<protein>
    <submittedName>
        <fullName evidence="1">Uncharacterized protein</fullName>
    </submittedName>
</protein>
<evidence type="ECO:0000313" key="2">
    <source>
        <dbReference type="Proteomes" id="UP001181693"/>
    </source>
</evidence>
<dbReference type="AlphaFoldDB" id="A0AAV3AF73"/>
<evidence type="ECO:0000313" key="1">
    <source>
        <dbReference type="EMBL" id="DBA26320.1"/>
    </source>
</evidence>
<organism evidence="1 2">
    <name type="scientific">Pyxicephalus adspersus</name>
    <name type="common">African bullfrog</name>
    <dbReference type="NCBI Taxonomy" id="30357"/>
    <lineage>
        <taxon>Eukaryota</taxon>
        <taxon>Metazoa</taxon>
        <taxon>Chordata</taxon>
        <taxon>Craniata</taxon>
        <taxon>Vertebrata</taxon>
        <taxon>Euteleostomi</taxon>
        <taxon>Amphibia</taxon>
        <taxon>Batrachia</taxon>
        <taxon>Anura</taxon>
        <taxon>Neobatrachia</taxon>
        <taxon>Ranoidea</taxon>
        <taxon>Pyxicephalidae</taxon>
        <taxon>Pyxicephalinae</taxon>
        <taxon>Pyxicephalus</taxon>
    </lineage>
</organism>
<reference evidence="1" key="1">
    <citation type="thesis" date="2020" institute="ProQuest LLC" country="789 East Eisenhower Parkway, Ann Arbor, MI, USA">
        <title>Comparative Genomics and Chromosome Evolution.</title>
        <authorList>
            <person name="Mudd A.B."/>
        </authorList>
    </citation>
    <scope>NUCLEOTIDE SEQUENCE</scope>
    <source>
        <strain evidence="1">1538</strain>
        <tissue evidence="1">Blood</tissue>
    </source>
</reference>
<sequence>MFGGPRLWRAGSGEGPCIEERTGQSRGPCPLYSSQARVSGWAVSLDTIRPLSHCRLRFAMGEWVGLCHDDITLGEVSPPLSDTRHPTHARSGASDFSGLRDRKGWQPQVYIIAPYTQYINAYMYLYCNIHTLFIWPFTYFNASLPVWPKQSL</sequence>
<dbReference type="Proteomes" id="UP001181693">
    <property type="component" value="Unassembled WGS sequence"/>
</dbReference>
<keyword evidence="2" id="KW-1185">Reference proteome</keyword>
<proteinExistence type="predicted"/>
<name>A0AAV3AF73_PYXAD</name>
<comment type="caution">
    <text evidence="1">The sequence shown here is derived from an EMBL/GenBank/DDBJ whole genome shotgun (WGS) entry which is preliminary data.</text>
</comment>
<gene>
    <name evidence="1" type="ORF">GDO54_010596</name>
</gene>
<dbReference type="EMBL" id="DYDO01000004">
    <property type="protein sequence ID" value="DBA26320.1"/>
    <property type="molecule type" value="Genomic_DNA"/>
</dbReference>